<dbReference type="SUPFAM" id="SSF53850">
    <property type="entry name" value="Periplasmic binding protein-like II"/>
    <property type="match status" value="1"/>
</dbReference>
<dbReference type="Proteomes" id="UP000305109">
    <property type="component" value="Unassembled WGS sequence"/>
</dbReference>
<accession>A0ABY2RH23</accession>
<dbReference type="EMBL" id="SUMD01000015">
    <property type="protein sequence ID" value="TJZ73950.1"/>
    <property type="molecule type" value="Genomic_DNA"/>
</dbReference>
<feature type="signal peptide" evidence="1">
    <location>
        <begin position="1"/>
        <end position="20"/>
    </location>
</feature>
<dbReference type="InterPro" id="IPR011852">
    <property type="entry name" value="TRAP_TAXI"/>
</dbReference>
<dbReference type="Gene3D" id="3.40.190.10">
    <property type="entry name" value="Periplasmic binding protein-like II"/>
    <property type="match status" value="2"/>
</dbReference>
<organism evidence="2 3">
    <name type="scientific">Rhodococcus oryzae</name>
    <dbReference type="NCBI Taxonomy" id="2571143"/>
    <lineage>
        <taxon>Bacteria</taxon>
        <taxon>Bacillati</taxon>
        <taxon>Actinomycetota</taxon>
        <taxon>Actinomycetes</taxon>
        <taxon>Mycobacteriales</taxon>
        <taxon>Nocardiaceae</taxon>
        <taxon>Rhodococcus</taxon>
    </lineage>
</organism>
<feature type="chain" id="PRO_5047428917" evidence="1">
    <location>
        <begin position="21"/>
        <end position="304"/>
    </location>
</feature>
<evidence type="ECO:0000256" key="1">
    <source>
        <dbReference type="SAM" id="SignalP"/>
    </source>
</evidence>
<dbReference type="PANTHER" id="PTHR42941">
    <property type="entry name" value="SLL1037 PROTEIN"/>
    <property type="match status" value="1"/>
</dbReference>
<dbReference type="NCBIfam" id="TIGR02122">
    <property type="entry name" value="TRAP_TAXI"/>
    <property type="match status" value="1"/>
</dbReference>
<keyword evidence="1" id="KW-0732">Signal</keyword>
<dbReference type="PROSITE" id="PS51318">
    <property type="entry name" value="TAT"/>
    <property type="match status" value="1"/>
</dbReference>
<comment type="caution">
    <text evidence="2">The sequence shown here is derived from an EMBL/GenBank/DDBJ whole genome shotgun (WGS) entry which is preliminary data.</text>
</comment>
<proteinExistence type="predicted"/>
<dbReference type="RefSeq" id="WP_136911946.1">
    <property type="nucleotide sequence ID" value="NZ_SUMD01000015.1"/>
</dbReference>
<sequence>MITRRGFLALAAAGALAAAAGCGSRSGPAVVRIASGEYGGLYHAFAVLLARAAAETDDLRIEPVVTSGSRENLDLLARGEVDLALTLADSVDPMTVGAVAIGRVYENYLQLVVRADSPVGAAGDLRGMRVNLGAEGSGAALTGERLMIAAGLDPASDLTVTHLPLEAATEALEGGSIDALLWAGGVPTAALDIPARMRLVDLSELVSPMRDRFGQVYDPVTIPADAYPGGPAVGTVGVANLLLAAEGLADALAAEVVDLLLYRAADLVPPEASGTQFLDGRSLITTAGVPLHLGAAQAYRRWHG</sequence>
<dbReference type="PANTHER" id="PTHR42941:SF1">
    <property type="entry name" value="SLL1037 PROTEIN"/>
    <property type="match status" value="1"/>
</dbReference>
<dbReference type="PROSITE" id="PS51257">
    <property type="entry name" value="PROKAR_LIPOPROTEIN"/>
    <property type="match status" value="1"/>
</dbReference>
<dbReference type="NCBIfam" id="TIGR01409">
    <property type="entry name" value="TAT_signal_seq"/>
    <property type="match status" value="1"/>
</dbReference>
<protein>
    <submittedName>
        <fullName evidence="2">TAXI family TRAP transporter solute-binding subunit</fullName>
    </submittedName>
</protein>
<reference evidence="2 3" key="1">
    <citation type="submission" date="2019-04" db="EMBL/GenBank/DDBJ databases">
        <title>Rhodococcus oryzae sp. nov., a novel actinomycete isolated from rhizosphere soil of rice (Oryza sativa L.).</title>
        <authorList>
            <person name="Li C."/>
        </authorList>
    </citation>
    <scope>NUCLEOTIDE SEQUENCE [LARGE SCALE GENOMIC DNA]</scope>
    <source>
        <strain evidence="2 3">NEAU-CX67</strain>
    </source>
</reference>
<evidence type="ECO:0000313" key="3">
    <source>
        <dbReference type="Proteomes" id="UP000305109"/>
    </source>
</evidence>
<keyword evidence="3" id="KW-1185">Reference proteome</keyword>
<name>A0ABY2RH23_9NOCA</name>
<gene>
    <name evidence="2" type="ORF">FCG67_23195</name>
</gene>
<dbReference type="InterPro" id="IPR006311">
    <property type="entry name" value="TAT_signal"/>
</dbReference>
<dbReference type="InterPro" id="IPR019546">
    <property type="entry name" value="TAT_signal_bac_arc"/>
</dbReference>
<evidence type="ECO:0000313" key="2">
    <source>
        <dbReference type="EMBL" id="TJZ73950.1"/>
    </source>
</evidence>
<dbReference type="Pfam" id="PF16868">
    <property type="entry name" value="NMT1_3"/>
    <property type="match status" value="1"/>
</dbReference>